<proteinExistence type="predicted"/>
<organism evidence="2">
    <name type="scientific">bioreactor metagenome</name>
    <dbReference type="NCBI Taxonomy" id="1076179"/>
    <lineage>
        <taxon>unclassified sequences</taxon>
        <taxon>metagenomes</taxon>
        <taxon>ecological metagenomes</taxon>
    </lineage>
</organism>
<evidence type="ECO:0000313" key="2">
    <source>
        <dbReference type="EMBL" id="MPN24419.1"/>
    </source>
</evidence>
<protein>
    <submittedName>
        <fullName evidence="2">Uncharacterized protein</fullName>
    </submittedName>
</protein>
<dbReference type="AlphaFoldDB" id="A0A645GF62"/>
<accession>A0A645GF62</accession>
<reference evidence="2" key="1">
    <citation type="submission" date="2019-08" db="EMBL/GenBank/DDBJ databases">
        <authorList>
            <person name="Kucharzyk K."/>
            <person name="Murdoch R.W."/>
            <person name="Higgins S."/>
            <person name="Loffler F."/>
        </authorList>
    </citation>
    <scope>NUCLEOTIDE SEQUENCE</scope>
</reference>
<name>A0A645GF62_9ZZZZ</name>
<dbReference type="EMBL" id="VSSQ01073271">
    <property type="protein sequence ID" value="MPN24419.1"/>
    <property type="molecule type" value="Genomic_DNA"/>
</dbReference>
<comment type="caution">
    <text evidence="2">The sequence shown here is derived from an EMBL/GenBank/DDBJ whole genome shotgun (WGS) entry which is preliminary data.</text>
</comment>
<gene>
    <name evidence="2" type="ORF">SDC9_171818</name>
</gene>
<evidence type="ECO:0000256" key="1">
    <source>
        <dbReference type="SAM" id="MobiDB-lite"/>
    </source>
</evidence>
<sequence>MSEGFQDDKEKNGKEDENGQFIVEAEPDMGTGIAPRLEILQHPATMPMIGGENGNQGRFGMQPATTEAEAEPQPQAKQDGQYAQRRHEPIQLPCHQ</sequence>
<feature type="region of interest" description="Disordered" evidence="1">
    <location>
        <begin position="46"/>
        <end position="96"/>
    </location>
</feature>